<evidence type="ECO:0000313" key="3">
    <source>
        <dbReference type="Proteomes" id="UP001190700"/>
    </source>
</evidence>
<name>A0AAE0FML6_9CHLO</name>
<feature type="domain" description="SET" evidence="1">
    <location>
        <begin position="107"/>
        <end position="274"/>
    </location>
</feature>
<protein>
    <recommendedName>
        <fullName evidence="1">SET domain-containing protein</fullName>
    </recommendedName>
</protein>
<organism evidence="2 3">
    <name type="scientific">Cymbomonas tetramitiformis</name>
    <dbReference type="NCBI Taxonomy" id="36881"/>
    <lineage>
        <taxon>Eukaryota</taxon>
        <taxon>Viridiplantae</taxon>
        <taxon>Chlorophyta</taxon>
        <taxon>Pyramimonadophyceae</taxon>
        <taxon>Pyramimonadales</taxon>
        <taxon>Pyramimonadaceae</taxon>
        <taxon>Cymbomonas</taxon>
    </lineage>
</organism>
<dbReference type="Proteomes" id="UP001190700">
    <property type="component" value="Unassembled WGS sequence"/>
</dbReference>
<evidence type="ECO:0000259" key="1">
    <source>
        <dbReference type="PROSITE" id="PS50280"/>
    </source>
</evidence>
<comment type="caution">
    <text evidence="2">The sequence shown here is derived from an EMBL/GenBank/DDBJ whole genome shotgun (WGS) entry which is preliminary data.</text>
</comment>
<accession>A0AAE0FML6</accession>
<dbReference type="Gene3D" id="2.170.270.10">
    <property type="entry name" value="SET domain"/>
    <property type="match status" value="1"/>
</dbReference>
<dbReference type="AlphaFoldDB" id="A0AAE0FML6"/>
<dbReference type="EMBL" id="LGRX02016181">
    <property type="protein sequence ID" value="KAK3262452.1"/>
    <property type="molecule type" value="Genomic_DNA"/>
</dbReference>
<gene>
    <name evidence="2" type="ORF">CYMTET_28694</name>
</gene>
<proteinExistence type="predicted"/>
<dbReference type="InterPro" id="IPR001214">
    <property type="entry name" value="SET_dom"/>
</dbReference>
<reference evidence="2 3" key="1">
    <citation type="journal article" date="2015" name="Genome Biol. Evol.">
        <title>Comparative Genomics of a Bacterivorous Green Alga Reveals Evolutionary Causalities and Consequences of Phago-Mixotrophic Mode of Nutrition.</title>
        <authorList>
            <person name="Burns J.A."/>
            <person name="Paasch A."/>
            <person name="Narechania A."/>
            <person name="Kim E."/>
        </authorList>
    </citation>
    <scope>NUCLEOTIDE SEQUENCE [LARGE SCALE GENOMIC DNA]</scope>
    <source>
        <strain evidence="2 3">PLY_AMNH</strain>
    </source>
</reference>
<evidence type="ECO:0000313" key="2">
    <source>
        <dbReference type="EMBL" id="KAK3262452.1"/>
    </source>
</evidence>
<dbReference type="SUPFAM" id="SSF82199">
    <property type="entry name" value="SET domain"/>
    <property type="match status" value="1"/>
</dbReference>
<sequence length="310" mass="35329">MASRIPEQSDYYAETSLYENCRYQFGQLLSLEALSLRNRKSPIRWIKEKELYVVKWPRVYVRSTTTDKNGVVPAIHLNGLNGRVISWDEAWASLFDYSRPNSTNVHPKLEVFTFDPQERWQPILRSGGSEDVESKGLRVKPTGDGVSAGTLLGLYEGWVGLEEEYQREASGTKERGFEEFAVEFEDWNFKYRTAHGKSNLLTTAYGEASFNILKYINDGAFAPLVAAINPSFKHAQDRPANARFVEVEIGGWPYLLVITIARIGPGEEVLFRYGSEYWQGMQAVLARHRSHMRRSVGASSWSRGHPPRLQ</sequence>
<dbReference type="PROSITE" id="PS50280">
    <property type="entry name" value="SET"/>
    <property type="match status" value="1"/>
</dbReference>
<feature type="non-terminal residue" evidence="2">
    <location>
        <position position="310"/>
    </location>
</feature>
<dbReference type="InterPro" id="IPR046341">
    <property type="entry name" value="SET_dom_sf"/>
</dbReference>
<keyword evidence="3" id="KW-1185">Reference proteome</keyword>